<dbReference type="GeneID" id="94441903"/>
<proteinExistence type="predicted"/>
<keyword evidence="2" id="KW-1185">Reference proteome</keyword>
<comment type="caution">
    <text evidence="1">The sequence shown here is derived from an EMBL/GenBank/DDBJ whole genome shotgun (WGS) entry which is preliminary data.</text>
</comment>
<sequence>MSQVTGVLDKERETSAMNVIKNERLTYFQQVLELAKIGEDTLGDFLKTDELKKAMDEGIICDLYEGSAPFRPRYVLVDFKKLFTDGCKFLELEPPTDLQEACNSLLIMYKNTPAAGSYPVYLGDVDTMLEPFVLKEDREKAKRTLKLFLLHIDKTISDSFVHMDIGPKETVTGNLILELSEEMQLAVPNITLKYDPEVTPAAYAAKVAKCMLKVSKPSFCNHQMCVQEWGEDYGVASCLNVLKIGGGGYTLNRVKLHEMSEKASSIDEFMNEVLPYYMKLLLEFTDRRIRFIVEEAAFFKSNYLVKEGFIDREKFTGMIGVVGVAECVNKLLGITDPKQGYGNNAEADALGVKICEKLEEIVMAHPGLYCSKVGGHYGLHAQVGISDDMMSNTPGARIPIGAEPELLQHVMHSTHYHQYFPTGIGDIFTFDDTWERSPEAIVDIIKGAFANGMRYFSGYSSDSDVVRVTGYLVKKSELAKLDAGQQVLNGSTVLGKGQRDGAKALNRRVETV</sequence>
<dbReference type="Pfam" id="PF11230">
    <property type="entry name" value="YjjI-like"/>
    <property type="match status" value="1"/>
</dbReference>
<name>A0A318KDZ8_9FIRM</name>
<evidence type="ECO:0000313" key="2">
    <source>
        <dbReference type="Proteomes" id="UP000247612"/>
    </source>
</evidence>
<dbReference type="Gene3D" id="3.20.70.20">
    <property type="match status" value="1"/>
</dbReference>
<organism evidence="1 2">
    <name type="scientific">Dielma fastidiosa</name>
    <dbReference type="NCBI Taxonomy" id="1034346"/>
    <lineage>
        <taxon>Bacteria</taxon>
        <taxon>Bacillati</taxon>
        <taxon>Bacillota</taxon>
        <taxon>Erysipelotrichia</taxon>
        <taxon>Erysipelotrichales</taxon>
        <taxon>Erysipelotrichaceae</taxon>
        <taxon>Dielma</taxon>
    </lineage>
</organism>
<protein>
    <submittedName>
        <fullName evidence="1">YjjI family glycine radical enzyme</fullName>
    </submittedName>
</protein>
<dbReference type="STRING" id="1034346.GCA_000313565_02264"/>
<dbReference type="RefSeq" id="WP_022938567.1">
    <property type="nucleotide sequence ID" value="NZ_CABKRQ010000005.1"/>
</dbReference>
<evidence type="ECO:0000313" key="1">
    <source>
        <dbReference type="EMBL" id="PXX74140.1"/>
    </source>
</evidence>
<accession>A0A318KDZ8</accession>
<dbReference type="SUPFAM" id="SSF51998">
    <property type="entry name" value="PFL-like glycyl radical enzymes"/>
    <property type="match status" value="1"/>
</dbReference>
<dbReference type="Proteomes" id="UP000247612">
    <property type="component" value="Unassembled WGS sequence"/>
</dbReference>
<gene>
    <name evidence="1" type="ORF">DES51_12514</name>
</gene>
<dbReference type="NCBIfam" id="TIGR04040">
    <property type="entry name" value="glycyl_YjjI"/>
    <property type="match status" value="1"/>
</dbReference>
<dbReference type="InterPro" id="IPR016905">
    <property type="entry name" value="Glycyl_radical_YjjI-like"/>
</dbReference>
<reference evidence="1 2" key="1">
    <citation type="submission" date="2018-05" db="EMBL/GenBank/DDBJ databases">
        <title>Genomic Encyclopedia of Type Strains, Phase IV (KMG-IV): sequencing the most valuable type-strain genomes for metagenomic binning, comparative biology and taxonomic classification.</title>
        <authorList>
            <person name="Goeker M."/>
        </authorList>
    </citation>
    <scope>NUCLEOTIDE SEQUENCE [LARGE SCALE GENOMIC DNA]</scope>
    <source>
        <strain evidence="1 2">JC118</strain>
    </source>
</reference>
<dbReference type="EMBL" id="QJKH01000025">
    <property type="protein sequence ID" value="PXX74140.1"/>
    <property type="molecule type" value="Genomic_DNA"/>
</dbReference>
<dbReference type="AlphaFoldDB" id="A0A318KDZ8"/>